<dbReference type="SUPFAM" id="SSF46894">
    <property type="entry name" value="C-terminal effector domain of the bipartite response regulators"/>
    <property type="match status" value="1"/>
</dbReference>
<dbReference type="Proteomes" id="UP001500707">
    <property type="component" value="Unassembled WGS sequence"/>
</dbReference>
<dbReference type="PANTHER" id="PTHR34293">
    <property type="entry name" value="HTH-TYPE TRANSCRIPTIONAL REGULATOR TRMBL2"/>
    <property type="match status" value="1"/>
</dbReference>
<dbReference type="InterPro" id="IPR000792">
    <property type="entry name" value="Tscrpt_reg_LuxR_C"/>
</dbReference>
<dbReference type="InterPro" id="IPR036388">
    <property type="entry name" value="WH-like_DNA-bd_sf"/>
</dbReference>
<evidence type="ECO:0000313" key="3">
    <source>
        <dbReference type="Proteomes" id="UP001500707"/>
    </source>
</evidence>
<keyword evidence="3" id="KW-1185">Reference proteome</keyword>
<sequence length="343" mass="37608">MSANAVHAFGLIVAGMPVPDEDADSVAELMAWGWVTTDPDDENRLVALNPKVAARRRLMLDAEEALLRLERLRCLPDVADELYGQYQRVQLRAGGGAEYIADPAVVNARLDDVVGGAQREILAAQPAGPRSQGQLARSLERDTAALGRGVDKRTIYRATVRDNPVTAEYARTMSNRASGRSAEFATLAEPFERIIIVDRQTAFISNHLVAGAPEHAAWQVTDQAVIAYMVEEYLEKWRRADPWRGEVRGRSLAADIGLGVDGVRTTPRQREVMRDMVAGNDQRATATRLGISERTVSAEINALKDLFDAESREQLAFKWAFSPDRLVGVTAVEVGQETVDTAA</sequence>
<dbReference type="Pfam" id="PF00196">
    <property type="entry name" value="GerE"/>
    <property type="match status" value="1"/>
</dbReference>
<name>A0ABP6YTJ0_9ACTN</name>
<dbReference type="InterPro" id="IPR051797">
    <property type="entry name" value="TrmB-like"/>
</dbReference>
<comment type="caution">
    <text evidence="2">The sequence shown here is derived from an EMBL/GenBank/DDBJ whole genome shotgun (WGS) entry which is preliminary data.</text>
</comment>
<feature type="domain" description="HTH luxR-type" evidence="1">
    <location>
        <begin position="262"/>
        <end position="319"/>
    </location>
</feature>
<evidence type="ECO:0000259" key="1">
    <source>
        <dbReference type="SMART" id="SM00421"/>
    </source>
</evidence>
<accession>A0ABP6YTJ0</accession>
<gene>
    <name evidence="2" type="ORF">GCM10022295_85630</name>
</gene>
<reference evidence="3" key="1">
    <citation type="journal article" date="2019" name="Int. J. Syst. Evol. Microbiol.">
        <title>The Global Catalogue of Microorganisms (GCM) 10K type strain sequencing project: providing services to taxonomists for standard genome sequencing and annotation.</title>
        <authorList>
            <consortium name="The Broad Institute Genomics Platform"/>
            <consortium name="The Broad Institute Genome Sequencing Center for Infectious Disease"/>
            <person name="Wu L."/>
            <person name="Ma J."/>
        </authorList>
    </citation>
    <scope>NUCLEOTIDE SEQUENCE [LARGE SCALE GENOMIC DNA]</scope>
    <source>
        <strain evidence="3">JCM 17656</strain>
    </source>
</reference>
<dbReference type="Gene3D" id="1.10.10.10">
    <property type="entry name" value="Winged helix-like DNA-binding domain superfamily/Winged helix DNA-binding domain"/>
    <property type="match status" value="1"/>
</dbReference>
<proteinExistence type="predicted"/>
<dbReference type="EMBL" id="BAABCE010000027">
    <property type="protein sequence ID" value="GAA3590855.1"/>
    <property type="molecule type" value="Genomic_DNA"/>
</dbReference>
<dbReference type="PANTHER" id="PTHR34293:SF1">
    <property type="entry name" value="HTH-TYPE TRANSCRIPTIONAL REGULATOR TRMBL2"/>
    <property type="match status" value="1"/>
</dbReference>
<dbReference type="SMART" id="SM00421">
    <property type="entry name" value="HTH_LUXR"/>
    <property type="match status" value="1"/>
</dbReference>
<evidence type="ECO:0000313" key="2">
    <source>
        <dbReference type="EMBL" id="GAA3590855.1"/>
    </source>
</evidence>
<protein>
    <recommendedName>
        <fullName evidence="1">HTH luxR-type domain-containing protein</fullName>
    </recommendedName>
</protein>
<dbReference type="InterPro" id="IPR016032">
    <property type="entry name" value="Sig_transdc_resp-reg_C-effctor"/>
</dbReference>
<organism evidence="2 3">
    <name type="scientific">Streptomyces osmaniensis</name>
    <dbReference type="NCBI Taxonomy" id="593134"/>
    <lineage>
        <taxon>Bacteria</taxon>
        <taxon>Bacillati</taxon>
        <taxon>Actinomycetota</taxon>
        <taxon>Actinomycetes</taxon>
        <taxon>Kitasatosporales</taxon>
        <taxon>Streptomycetaceae</taxon>
        <taxon>Streptomyces</taxon>
    </lineage>
</organism>